<evidence type="ECO:0000313" key="2">
    <source>
        <dbReference type="Proteomes" id="UP000015104"/>
    </source>
</evidence>
<keyword evidence="2" id="KW-1185">Reference proteome</keyword>
<dbReference type="HOGENOM" id="CLU_2657631_0_0_1"/>
<dbReference type="AlphaFoldDB" id="T1K328"/>
<evidence type="ECO:0000313" key="1">
    <source>
        <dbReference type="EnsemblMetazoa" id="tetur04g07170.1"/>
    </source>
</evidence>
<accession>T1K328</accession>
<sequence>MEQRSMLKVTRLRIPVSCSKERCFHWNQLKKPKQFEYRSRNLQWISQIGMKELFFVWSISIKWWDCQSTKISVERN</sequence>
<protein>
    <submittedName>
        <fullName evidence="1">Uncharacterized protein</fullName>
    </submittedName>
</protein>
<dbReference type="EMBL" id="CAEY01001371">
    <property type="status" value="NOT_ANNOTATED_CDS"/>
    <property type="molecule type" value="Genomic_DNA"/>
</dbReference>
<reference evidence="1" key="2">
    <citation type="submission" date="2015-06" db="UniProtKB">
        <authorList>
            <consortium name="EnsemblMetazoa"/>
        </authorList>
    </citation>
    <scope>IDENTIFICATION</scope>
</reference>
<organism evidence="1 2">
    <name type="scientific">Tetranychus urticae</name>
    <name type="common">Two-spotted spider mite</name>
    <dbReference type="NCBI Taxonomy" id="32264"/>
    <lineage>
        <taxon>Eukaryota</taxon>
        <taxon>Metazoa</taxon>
        <taxon>Ecdysozoa</taxon>
        <taxon>Arthropoda</taxon>
        <taxon>Chelicerata</taxon>
        <taxon>Arachnida</taxon>
        <taxon>Acari</taxon>
        <taxon>Acariformes</taxon>
        <taxon>Trombidiformes</taxon>
        <taxon>Prostigmata</taxon>
        <taxon>Eleutherengona</taxon>
        <taxon>Raphignathae</taxon>
        <taxon>Tetranychoidea</taxon>
        <taxon>Tetranychidae</taxon>
        <taxon>Tetranychus</taxon>
    </lineage>
</organism>
<dbReference type="Proteomes" id="UP000015104">
    <property type="component" value="Unassembled WGS sequence"/>
</dbReference>
<reference evidence="2" key="1">
    <citation type="submission" date="2011-08" db="EMBL/GenBank/DDBJ databases">
        <authorList>
            <person name="Rombauts S."/>
        </authorList>
    </citation>
    <scope>NUCLEOTIDE SEQUENCE</scope>
    <source>
        <strain evidence="2">London</strain>
    </source>
</reference>
<dbReference type="EnsemblMetazoa" id="tetur04g07170.1">
    <property type="protein sequence ID" value="tetur04g07170.1"/>
    <property type="gene ID" value="tetur04g07170"/>
</dbReference>
<proteinExistence type="predicted"/>
<name>T1K328_TETUR</name>